<dbReference type="Proteomes" id="UP000566819">
    <property type="component" value="Unassembled WGS sequence"/>
</dbReference>
<dbReference type="AlphaFoldDB" id="A0A8H4RVD0"/>
<keyword evidence="1" id="KW-1133">Transmembrane helix</keyword>
<keyword evidence="3" id="KW-1185">Reference proteome</keyword>
<gene>
    <name evidence="2" type="ORF">G7Y89_g2922</name>
</gene>
<dbReference type="OrthoDB" id="5352000at2759"/>
<proteinExistence type="predicted"/>
<dbReference type="SUPFAM" id="SSF117281">
    <property type="entry name" value="Kelch motif"/>
    <property type="match status" value="1"/>
</dbReference>
<accession>A0A8H4RVD0</accession>
<evidence type="ECO:0000256" key="1">
    <source>
        <dbReference type="SAM" id="Phobius"/>
    </source>
</evidence>
<keyword evidence="1" id="KW-0472">Membrane</keyword>
<protein>
    <submittedName>
        <fullName evidence="2">Uncharacterized protein</fullName>
    </submittedName>
</protein>
<dbReference type="InterPro" id="IPR015915">
    <property type="entry name" value="Kelch-typ_b-propeller"/>
</dbReference>
<organism evidence="2 3">
    <name type="scientific">Cudoniella acicularis</name>
    <dbReference type="NCBI Taxonomy" id="354080"/>
    <lineage>
        <taxon>Eukaryota</taxon>
        <taxon>Fungi</taxon>
        <taxon>Dikarya</taxon>
        <taxon>Ascomycota</taxon>
        <taxon>Pezizomycotina</taxon>
        <taxon>Leotiomycetes</taxon>
        <taxon>Helotiales</taxon>
        <taxon>Tricladiaceae</taxon>
        <taxon>Cudoniella</taxon>
    </lineage>
</organism>
<evidence type="ECO:0000313" key="3">
    <source>
        <dbReference type="Proteomes" id="UP000566819"/>
    </source>
</evidence>
<feature type="transmembrane region" description="Helical" evidence="1">
    <location>
        <begin position="395"/>
        <end position="417"/>
    </location>
</feature>
<dbReference type="Gene3D" id="2.120.10.80">
    <property type="entry name" value="Kelch-type beta propeller"/>
    <property type="match status" value="1"/>
</dbReference>
<sequence>MSLPQPAVPLEDSCSTLFNNTLYTYTSQAFQSLPIVQGAIWADLSMGVAVSGGVCVKSTPPNNTAAAALWIVGGQSNDTNYQGLQRYTFADEKWETLTPSTAVTQNRLYHNAVYLNSSDSILIYAGTQDGSKQATSQTFTIQASEPYSVLAYEAFLAPPAISPLLIPWSESEAVYIGGSDTNTKAMLFSATSSWEDSNSTLAVPISDSSIKAVIINGDDSSKSMYTFDMSVSPNKVNRTILVDGNGNPVQNAQAQPHKRDLWEERPAKRVRRSTLTVADWPAYNDTLAPSSTRTAYSIARDQSGLVVISGGNESDVLCMFKARDNCWVNATQVLSKAQTDQASGLGSAVSAASVPSTTPSETTAASASSAAVSAASATSAPSMGNNSDPPVPVKVLGAVLGSILGFALLFLGILFLLRWRQKRRYYADLGHQRRSSGIPDEKDAMGFPGPRIATNEHDETSPWSRNQCFTGIFLINGNFDG</sequence>
<name>A0A8H4RVD0_9HELO</name>
<evidence type="ECO:0000313" key="2">
    <source>
        <dbReference type="EMBL" id="KAF4635167.1"/>
    </source>
</evidence>
<reference evidence="2 3" key="1">
    <citation type="submission" date="2020-03" db="EMBL/GenBank/DDBJ databases">
        <title>Draft Genome Sequence of Cudoniella acicularis.</title>
        <authorList>
            <person name="Buettner E."/>
            <person name="Kellner H."/>
        </authorList>
    </citation>
    <scope>NUCLEOTIDE SEQUENCE [LARGE SCALE GENOMIC DNA]</scope>
    <source>
        <strain evidence="2 3">DSM 108380</strain>
    </source>
</reference>
<keyword evidence="1" id="KW-0812">Transmembrane</keyword>
<comment type="caution">
    <text evidence="2">The sequence shown here is derived from an EMBL/GenBank/DDBJ whole genome shotgun (WGS) entry which is preliminary data.</text>
</comment>
<dbReference type="EMBL" id="JAAMPI010000137">
    <property type="protein sequence ID" value="KAF4635167.1"/>
    <property type="molecule type" value="Genomic_DNA"/>
</dbReference>